<comment type="caution">
    <text evidence="4">The sequence shown here is derived from an EMBL/GenBank/DDBJ whole genome shotgun (WGS) entry which is preliminary data.</text>
</comment>
<keyword evidence="5" id="KW-1185">Reference proteome</keyword>
<dbReference type="RefSeq" id="WP_380751524.1">
    <property type="nucleotide sequence ID" value="NZ_JBHSRF010000014.1"/>
</dbReference>
<dbReference type="Pfam" id="PF00378">
    <property type="entry name" value="ECH_1"/>
    <property type="match status" value="1"/>
</dbReference>
<dbReference type="InterPro" id="IPR053482">
    <property type="entry name" value="DPA-CoA_Dioxygenase"/>
</dbReference>
<organism evidence="4 5">
    <name type="scientific">Sphaerisporangium aureirubrum</name>
    <dbReference type="NCBI Taxonomy" id="1544736"/>
    <lineage>
        <taxon>Bacteria</taxon>
        <taxon>Bacillati</taxon>
        <taxon>Actinomycetota</taxon>
        <taxon>Actinomycetes</taxon>
        <taxon>Streptosporangiales</taxon>
        <taxon>Streptosporangiaceae</taxon>
        <taxon>Sphaerisporangium</taxon>
    </lineage>
</organism>
<dbReference type="NCBIfam" id="NF042432">
    <property type="entry name" value="DHPACoAdixog_DpgC"/>
    <property type="match status" value="1"/>
</dbReference>
<dbReference type="PANTHER" id="PTHR11941:SF169">
    <property type="entry name" value="(7AS)-7A-METHYL-1,5-DIOXO-2,3,5,6,7,7A-HEXAHYDRO-1H-INDENE-CARBOXYL-COA HYDROLASE"/>
    <property type="match status" value="1"/>
</dbReference>
<dbReference type="Gene3D" id="3.90.226.10">
    <property type="entry name" value="2-enoyl-CoA Hydratase, Chain A, domain 1"/>
    <property type="match status" value="1"/>
</dbReference>
<dbReference type="InterPro" id="IPR001753">
    <property type="entry name" value="Enoyl-CoA_hydra/iso"/>
</dbReference>
<reference evidence="5" key="1">
    <citation type="journal article" date="2019" name="Int. J. Syst. Evol. Microbiol.">
        <title>The Global Catalogue of Microorganisms (GCM) 10K type strain sequencing project: providing services to taxonomists for standard genome sequencing and annotation.</title>
        <authorList>
            <consortium name="The Broad Institute Genomics Platform"/>
            <consortium name="The Broad Institute Genome Sequencing Center for Infectious Disease"/>
            <person name="Wu L."/>
            <person name="Ma J."/>
        </authorList>
    </citation>
    <scope>NUCLEOTIDE SEQUENCE [LARGE SCALE GENOMIC DNA]</scope>
    <source>
        <strain evidence="5">JCM 30346</strain>
    </source>
</reference>
<dbReference type="Gene3D" id="1.20.58.1300">
    <property type="match status" value="1"/>
</dbReference>
<keyword evidence="3" id="KW-0456">Lyase</keyword>
<keyword evidence="4" id="KW-0560">Oxidoreductase</keyword>
<gene>
    <name evidence="4" type="primary">dpgC</name>
    <name evidence="4" type="ORF">ACFP1K_13385</name>
</gene>
<dbReference type="CDD" id="cd06558">
    <property type="entry name" value="crotonase-like"/>
    <property type="match status" value="1"/>
</dbReference>
<dbReference type="EC" id="1.13.11.80" evidence="4"/>
<comment type="similarity">
    <text evidence="1">Belongs to the enoyl-CoA hydratase/isomerase family.</text>
</comment>
<dbReference type="GO" id="GO:0016491">
    <property type="term" value="F:oxidoreductase activity"/>
    <property type="evidence" value="ECO:0007669"/>
    <property type="project" value="UniProtKB-KW"/>
</dbReference>
<sequence>MRPGTGPGGVAPADLGKALASLADAAAGVDELLAALPEPSARTHEQRAEAAAALDAARDLRTRFMDRYADEVYDRLTDGRTAFLRIGELAEAAAGEFPGLVPAADRLAEDRARPQAAKEGHEIDQGIFLRGVLRSPVAGPHLLDAMLRPTPRALRLLPRFTGTGLIETGSVRLERRDGVAHLTMVRDDCLNAEDERQVDDMETAVDLALLDPSVRAGVLRGGEMTHPRYKGRRVFSAGINLKSLHAGDISLVGFLLRRELGYIAKLVRGVLTGEEGSWRARTVEKPWVAAVDTFAIGGGAQLLLVFDHVVAASDAYLSLPAAKEGIVPGASNLRLGRVAGPRLARQVVLGGRRIQAAEPDARLLVDEVVEPAEVGAAAERAAEALKGPAVVPNRRMLNLAEEPVEAFRAYMAEFALQQVLRLYAEDVIEKAGRFGGGA</sequence>
<evidence type="ECO:0000313" key="5">
    <source>
        <dbReference type="Proteomes" id="UP001596137"/>
    </source>
</evidence>
<accession>A0ABW1NG94</accession>
<dbReference type="Proteomes" id="UP001596137">
    <property type="component" value="Unassembled WGS sequence"/>
</dbReference>
<evidence type="ECO:0000256" key="3">
    <source>
        <dbReference type="ARBA" id="ARBA00023239"/>
    </source>
</evidence>
<dbReference type="SUPFAM" id="SSF52096">
    <property type="entry name" value="ClpP/crotonase"/>
    <property type="match status" value="1"/>
</dbReference>
<keyword evidence="2" id="KW-0443">Lipid metabolism</keyword>
<evidence type="ECO:0000256" key="2">
    <source>
        <dbReference type="ARBA" id="ARBA00023098"/>
    </source>
</evidence>
<evidence type="ECO:0000256" key="1">
    <source>
        <dbReference type="ARBA" id="ARBA00005254"/>
    </source>
</evidence>
<dbReference type="EMBL" id="JBHSRF010000014">
    <property type="protein sequence ID" value="MFC6082151.1"/>
    <property type="molecule type" value="Genomic_DNA"/>
</dbReference>
<dbReference type="InterPro" id="IPR029045">
    <property type="entry name" value="ClpP/crotonase-like_dom_sf"/>
</dbReference>
<name>A0ABW1NG94_9ACTN</name>
<protein>
    <submittedName>
        <fullName evidence="4">(3,5-dihydroxyphenyl)acetyl-CoA 1,2-dioxygenase DpgC</fullName>
        <ecNumber evidence="4">1.13.11.80</ecNumber>
    </submittedName>
</protein>
<dbReference type="PANTHER" id="PTHR11941">
    <property type="entry name" value="ENOYL-COA HYDRATASE-RELATED"/>
    <property type="match status" value="1"/>
</dbReference>
<evidence type="ECO:0000313" key="4">
    <source>
        <dbReference type="EMBL" id="MFC6082151.1"/>
    </source>
</evidence>
<proteinExistence type="inferred from homology"/>